<dbReference type="Proteomes" id="UP000285780">
    <property type="component" value="Unassembled WGS sequence"/>
</dbReference>
<reference evidence="2 3" key="1">
    <citation type="submission" date="2018-09" db="EMBL/GenBank/DDBJ databases">
        <title>Genomic Encyclopedia of Archaeal and Bacterial Type Strains, Phase II (KMG-II): from individual species to whole genera.</title>
        <authorList>
            <person name="Goeker M."/>
        </authorList>
    </citation>
    <scope>NUCLEOTIDE SEQUENCE [LARGE SCALE GENOMIC DNA]</scope>
    <source>
        <strain evidence="2 3">DSM 16505</strain>
    </source>
</reference>
<accession>A0A420E4S4</accession>
<dbReference type="Pfam" id="PF04379">
    <property type="entry name" value="DUF525"/>
    <property type="match status" value="1"/>
</dbReference>
<dbReference type="PROSITE" id="PS51087">
    <property type="entry name" value="APAG"/>
    <property type="match status" value="1"/>
</dbReference>
<dbReference type="Gene3D" id="2.60.40.1470">
    <property type="entry name" value="ApaG domain"/>
    <property type="match status" value="1"/>
</dbReference>
<evidence type="ECO:0000313" key="3">
    <source>
        <dbReference type="Proteomes" id="UP000285780"/>
    </source>
</evidence>
<name>A0A420E4S4_9FLAO</name>
<protein>
    <submittedName>
        <fullName evidence="2">Uncharacterized protein affecting Mg2+/Co2+ transport</fullName>
    </submittedName>
</protein>
<sequence length="136" mass="15759">MKKNYLYPMFQQVTKGIKISVKTSFKGTVYRGYQQYYAFSYYITIENRSKETVKLLERFWVIFDALNNTEYVEGEGVVGETPTLKPNDIYNYKSNCFLLSTTGAMGGNYKMINTKTLEEFLVIIPTFQLTTTSILN</sequence>
<evidence type="ECO:0000313" key="2">
    <source>
        <dbReference type="EMBL" id="RKF04887.1"/>
    </source>
</evidence>
<gene>
    <name evidence="2" type="ORF">C8N26_0281</name>
</gene>
<evidence type="ECO:0000259" key="1">
    <source>
        <dbReference type="PROSITE" id="PS51087"/>
    </source>
</evidence>
<dbReference type="NCBIfam" id="NF003967">
    <property type="entry name" value="PRK05461.1"/>
    <property type="match status" value="1"/>
</dbReference>
<feature type="domain" description="ApaG" evidence="1">
    <location>
        <begin position="11"/>
        <end position="136"/>
    </location>
</feature>
<dbReference type="EMBL" id="RAQM01000006">
    <property type="protein sequence ID" value="RKF04887.1"/>
    <property type="molecule type" value="Genomic_DNA"/>
</dbReference>
<dbReference type="InterPro" id="IPR036767">
    <property type="entry name" value="ApaG_sf"/>
</dbReference>
<dbReference type="GO" id="GO:0070987">
    <property type="term" value="P:error-free translesion synthesis"/>
    <property type="evidence" value="ECO:0007669"/>
    <property type="project" value="TreeGrafter"/>
</dbReference>
<proteinExistence type="predicted"/>
<dbReference type="InterPro" id="IPR007474">
    <property type="entry name" value="ApaG_domain"/>
</dbReference>
<organism evidence="2 3">
    <name type="scientific">Tenacibaculum lutimaris</name>
    <dbReference type="NCBI Taxonomy" id="285258"/>
    <lineage>
        <taxon>Bacteria</taxon>
        <taxon>Pseudomonadati</taxon>
        <taxon>Bacteroidota</taxon>
        <taxon>Flavobacteriia</taxon>
        <taxon>Flavobacteriales</taxon>
        <taxon>Flavobacteriaceae</taxon>
        <taxon>Tenacibaculum</taxon>
    </lineage>
</organism>
<dbReference type="SUPFAM" id="SSF110069">
    <property type="entry name" value="ApaG-like"/>
    <property type="match status" value="1"/>
</dbReference>
<dbReference type="PANTHER" id="PTHR14289">
    <property type="entry name" value="F-BOX ONLY PROTEIN 3"/>
    <property type="match status" value="1"/>
</dbReference>
<keyword evidence="3" id="KW-1185">Reference proteome</keyword>
<comment type="caution">
    <text evidence="2">The sequence shown here is derived from an EMBL/GenBank/DDBJ whole genome shotgun (WGS) entry which is preliminary data.</text>
</comment>
<dbReference type="AlphaFoldDB" id="A0A420E4S4"/>
<dbReference type="PANTHER" id="PTHR14289:SF16">
    <property type="entry name" value="POLYMERASE DELTA-INTERACTING PROTEIN 2"/>
    <property type="match status" value="1"/>
</dbReference>